<protein>
    <submittedName>
        <fullName evidence="1">Ester cyclase</fullName>
    </submittedName>
</protein>
<dbReference type="InterPro" id="IPR032710">
    <property type="entry name" value="NTF2-like_dom_sf"/>
</dbReference>
<dbReference type="GO" id="GO:0030638">
    <property type="term" value="P:polyketide metabolic process"/>
    <property type="evidence" value="ECO:0007669"/>
    <property type="project" value="InterPro"/>
</dbReference>
<dbReference type="EMBL" id="VYQF01000006">
    <property type="protein sequence ID" value="KAA9037265.1"/>
    <property type="molecule type" value="Genomic_DNA"/>
</dbReference>
<sequence length="133" mass="15117">MSTEQNKQVVLRFNKEFIEKGNTEVLKEIVADDFKNHTAAGNVRNDVTGLIQFIGMIHKGFSDIRIDIYEQLAENDLVTTRKIIHAKHTGEIMGHAATGKAVEMNVIDIVRLRDGKYVDHWGRNDIMQVIQSL</sequence>
<dbReference type="RefSeq" id="WP_150416193.1">
    <property type="nucleotide sequence ID" value="NZ_VYQF01000006.1"/>
</dbReference>
<accession>A0A5J5ICQ5</accession>
<evidence type="ECO:0000313" key="1">
    <source>
        <dbReference type="EMBL" id="KAA9037265.1"/>
    </source>
</evidence>
<dbReference type="SUPFAM" id="SSF54427">
    <property type="entry name" value="NTF2-like"/>
    <property type="match status" value="1"/>
</dbReference>
<reference evidence="1 2" key="1">
    <citation type="submission" date="2019-09" db="EMBL/GenBank/DDBJ databases">
        <title>Draft genome sequence of Ginsengibacter sp. BR5-29.</title>
        <authorList>
            <person name="Im W.-T."/>
        </authorList>
    </citation>
    <scope>NUCLEOTIDE SEQUENCE [LARGE SCALE GENOMIC DNA]</scope>
    <source>
        <strain evidence="1 2">BR5-29</strain>
    </source>
</reference>
<dbReference type="Gene3D" id="3.10.450.50">
    <property type="match status" value="1"/>
</dbReference>
<comment type="caution">
    <text evidence="1">The sequence shown here is derived from an EMBL/GenBank/DDBJ whole genome shotgun (WGS) entry which is preliminary data.</text>
</comment>
<dbReference type="PANTHER" id="PTHR38436">
    <property type="entry name" value="POLYKETIDE CYCLASE SNOAL-LIKE DOMAIN"/>
    <property type="match status" value="1"/>
</dbReference>
<name>A0A5J5ICQ5_9BACT</name>
<proteinExistence type="predicted"/>
<dbReference type="InterPro" id="IPR009959">
    <property type="entry name" value="Cyclase_SnoaL-like"/>
</dbReference>
<dbReference type="PANTHER" id="PTHR38436:SF1">
    <property type="entry name" value="ESTER CYCLASE"/>
    <property type="match status" value="1"/>
</dbReference>
<dbReference type="AlphaFoldDB" id="A0A5J5ICQ5"/>
<dbReference type="Proteomes" id="UP000326903">
    <property type="component" value="Unassembled WGS sequence"/>
</dbReference>
<organism evidence="1 2">
    <name type="scientific">Ginsengibacter hankyongi</name>
    <dbReference type="NCBI Taxonomy" id="2607284"/>
    <lineage>
        <taxon>Bacteria</taxon>
        <taxon>Pseudomonadati</taxon>
        <taxon>Bacteroidota</taxon>
        <taxon>Chitinophagia</taxon>
        <taxon>Chitinophagales</taxon>
        <taxon>Chitinophagaceae</taxon>
        <taxon>Ginsengibacter</taxon>
    </lineage>
</organism>
<dbReference type="Pfam" id="PF07366">
    <property type="entry name" value="SnoaL"/>
    <property type="match status" value="1"/>
</dbReference>
<gene>
    <name evidence="1" type="ORF">FW778_17715</name>
</gene>
<evidence type="ECO:0000313" key="2">
    <source>
        <dbReference type="Proteomes" id="UP000326903"/>
    </source>
</evidence>
<keyword evidence="2" id="KW-1185">Reference proteome</keyword>